<evidence type="ECO:0000256" key="5">
    <source>
        <dbReference type="ARBA" id="ARBA00023065"/>
    </source>
</evidence>
<dbReference type="CDD" id="cd00038">
    <property type="entry name" value="CAP_ED"/>
    <property type="match status" value="1"/>
</dbReference>
<proteinExistence type="evidence at transcript level"/>
<evidence type="ECO:0000256" key="2">
    <source>
        <dbReference type="ARBA" id="ARBA00022448"/>
    </source>
</evidence>
<dbReference type="PROSITE" id="PS00889">
    <property type="entry name" value="CNMP_BINDING_2"/>
    <property type="match status" value="1"/>
</dbReference>
<feature type="compositionally biased region" description="Low complexity" evidence="9">
    <location>
        <begin position="529"/>
        <end position="538"/>
    </location>
</feature>
<keyword evidence="6" id="KW-0472">Membrane</keyword>
<dbReference type="InterPro" id="IPR000595">
    <property type="entry name" value="cNMP-bd_dom"/>
</dbReference>
<feature type="region of interest" description="Disordered" evidence="9">
    <location>
        <begin position="159"/>
        <end position="189"/>
    </location>
</feature>
<dbReference type="SUPFAM" id="SSF51206">
    <property type="entry name" value="cAMP-binding domain-like"/>
    <property type="match status" value="1"/>
</dbReference>
<dbReference type="InterPro" id="IPR014710">
    <property type="entry name" value="RmlC-like_jellyroll"/>
</dbReference>
<keyword evidence="2" id="KW-0813">Transport</keyword>
<evidence type="ECO:0000256" key="3">
    <source>
        <dbReference type="ARBA" id="ARBA00022692"/>
    </source>
</evidence>
<evidence type="ECO:0000256" key="4">
    <source>
        <dbReference type="ARBA" id="ARBA00022989"/>
    </source>
</evidence>
<dbReference type="InterPro" id="IPR018488">
    <property type="entry name" value="cNMP-bd_CS"/>
</dbReference>
<protein>
    <submittedName>
        <fullName evidence="11">Cyclic-nucleotide-gated cation channel</fullName>
    </submittedName>
</protein>
<keyword evidence="7" id="KW-1071">Ligand-gated ion channel</keyword>
<feature type="region of interest" description="Disordered" evidence="9">
    <location>
        <begin position="224"/>
        <end position="251"/>
    </location>
</feature>
<dbReference type="InterPro" id="IPR050866">
    <property type="entry name" value="CNG_cation_channel"/>
</dbReference>
<sequence length="790" mass="86973">MKAYIFTPGDLICRKGEVAREMFIIADGILEVISETGKVLTTMKAGDFFGEIGILNLDGLNKSGRRTADVRSVGYSELFSLSREDVLAAMKDYPEAQEILQSLGRKRLMDARHNSKSGSSSSSKRDSPSPIKETVPEERQSKKIVSRLKSDVSAIRNAFRKSRGTTREMETVELEPLTSDGKSSTENDGAVVKRLLKRFGKDEGNISSDASVSTSRAVLKRMAKVSNDGVQPATTSQPSRETSVEEPHGVLGAGLPLIQRLKLLKEKEDKEEKERSRNKDEATVPDPAQNRLKTDVVDDDSGKIGANLPLLARLKLLKVKEDKDKLERENSIAVQSSLSKCSIDVNMVENAKKVEEKIQNDSSKEGEPSNILTAVTNITRPANQLKGMLRKAVLENNSNGDKIIVSNQCERTQINDLNKDTEPREERIGNNNTIINKDIFTKPGILTNSLEVPKDGNASNDTSDSKNIIEKEIQTSSSQEKSEDSDDSQKDGVQRSASFRRAMGESLLGSGKKDHNIKDNGSNGKRKASTSSSSTCSSKNSVDDAENLSKQVKLTTFVTSKDEGGTMLVHKQRDSITKIFVMDEGSPEDNTVRRVSQADLLKVPSDEISPPLSSPESTDTPERKSLKSILKKMSREDSRGHLTPGSELKKMMGNQTIEGFLARRSKFSKSVSFIRRTLNSPPHTLESIIRRSGSSEDSKINKKLYRQVSLSIQPTQPNHMNAMNVLDPRDTVSTDGMNKLLTKLGSIGTSPIEASGSETLIHGVRKILQDKMLLPGNGNRWNHRNISSKH</sequence>
<feature type="region of interest" description="Disordered" evidence="9">
    <location>
        <begin position="472"/>
        <end position="546"/>
    </location>
</feature>
<evidence type="ECO:0000256" key="6">
    <source>
        <dbReference type="ARBA" id="ARBA00023136"/>
    </source>
</evidence>
<dbReference type="SMART" id="SM00100">
    <property type="entry name" value="cNMP"/>
    <property type="match status" value="1"/>
</dbReference>
<keyword evidence="4" id="KW-1133">Transmembrane helix</keyword>
<dbReference type="GO" id="GO:0044877">
    <property type="term" value="F:protein-containing complex binding"/>
    <property type="evidence" value="ECO:0007669"/>
    <property type="project" value="TreeGrafter"/>
</dbReference>
<keyword evidence="8" id="KW-0407">Ion channel</keyword>
<feature type="domain" description="Cyclic nucleotide-binding" evidence="10">
    <location>
        <begin position="1"/>
        <end position="84"/>
    </location>
</feature>
<dbReference type="PANTHER" id="PTHR45638:SF7">
    <property type="entry name" value="CYCLIC NUCLEOTIDE-GATED ION CHANNEL-LIKE, ISOFORM E"/>
    <property type="match status" value="1"/>
</dbReference>
<organism evidence="11">
    <name type="scientific">Hirondellea gigas</name>
    <dbReference type="NCBI Taxonomy" id="1518452"/>
    <lineage>
        <taxon>Eukaryota</taxon>
        <taxon>Metazoa</taxon>
        <taxon>Ecdysozoa</taxon>
        <taxon>Arthropoda</taxon>
        <taxon>Crustacea</taxon>
        <taxon>Multicrustacea</taxon>
        <taxon>Malacostraca</taxon>
        <taxon>Eumalacostraca</taxon>
        <taxon>Peracarida</taxon>
        <taxon>Amphipoda</taxon>
        <taxon>Amphilochidea</taxon>
        <taxon>Lysianassida</taxon>
        <taxon>Lysianassidira</taxon>
        <taxon>Lysianassoidea</taxon>
        <taxon>Lysianassidae</taxon>
        <taxon>Hirondellea</taxon>
    </lineage>
</organism>
<dbReference type="PANTHER" id="PTHR45638">
    <property type="entry name" value="CYCLIC NUCLEOTIDE-GATED CATION CHANNEL SUBUNIT A"/>
    <property type="match status" value="1"/>
</dbReference>
<feature type="compositionally biased region" description="Polar residues" evidence="9">
    <location>
        <begin position="228"/>
        <end position="241"/>
    </location>
</feature>
<accession>A0A6A7G5W7</accession>
<evidence type="ECO:0000256" key="7">
    <source>
        <dbReference type="ARBA" id="ARBA00023286"/>
    </source>
</evidence>
<dbReference type="PROSITE" id="PS50042">
    <property type="entry name" value="CNMP_BINDING_3"/>
    <property type="match status" value="1"/>
</dbReference>
<reference evidence="11" key="1">
    <citation type="submission" date="2017-11" db="EMBL/GenBank/DDBJ databases">
        <title>The sensing device of the deep-sea amphipod.</title>
        <authorList>
            <person name="Kobayashi H."/>
            <person name="Nagahama T."/>
            <person name="Arai W."/>
            <person name="Sasagawa Y."/>
            <person name="Umeda M."/>
            <person name="Hayashi T."/>
            <person name="Nikaido I."/>
            <person name="Watanabe H."/>
            <person name="Oguri K."/>
            <person name="Kitazato H."/>
            <person name="Fujioka K."/>
            <person name="Kido Y."/>
            <person name="Takami H."/>
        </authorList>
    </citation>
    <scope>NUCLEOTIDE SEQUENCE</scope>
    <source>
        <tissue evidence="11">Whole body</tissue>
    </source>
</reference>
<dbReference type="PROSITE" id="PS00888">
    <property type="entry name" value="CNMP_BINDING_1"/>
    <property type="match status" value="1"/>
</dbReference>
<dbReference type="InterPro" id="IPR018490">
    <property type="entry name" value="cNMP-bd_dom_sf"/>
</dbReference>
<dbReference type="Pfam" id="PF00027">
    <property type="entry name" value="cNMP_binding"/>
    <property type="match status" value="1"/>
</dbReference>
<evidence type="ECO:0000259" key="10">
    <source>
        <dbReference type="PROSITE" id="PS50042"/>
    </source>
</evidence>
<dbReference type="GO" id="GO:0016020">
    <property type="term" value="C:membrane"/>
    <property type="evidence" value="ECO:0007669"/>
    <property type="project" value="UniProtKB-SubCell"/>
</dbReference>
<feature type="region of interest" description="Disordered" evidence="9">
    <location>
        <begin position="267"/>
        <end position="295"/>
    </location>
</feature>
<dbReference type="Gene3D" id="2.60.120.10">
    <property type="entry name" value="Jelly Rolls"/>
    <property type="match status" value="1"/>
</dbReference>
<keyword evidence="3" id="KW-0812">Transmembrane</keyword>
<keyword evidence="5" id="KW-0406">Ion transport</keyword>
<evidence type="ECO:0000313" key="11">
    <source>
        <dbReference type="EMBL" id="LAC25393.1"/>
    </source>
</evidence>
<evidence type="ECO:0000256" key="1">
    <source>
        <dbReference type="ARBA" id="ARBA00004141"/>
    </source>
</evidence>
<feature type="region of interest" description="Disordered" evidence="9">
    <location>
        <begin position="448"/>
        <end position="467"/>
    </location>
</feature>
<feature type="region of interest" description="Disordered" evidence="9">
    <location>
        <begin position="110"/>
        <end position="146"/>
    </location>
</feature>
<evidence type="ECO:0000256" key="9">
    <source>
        <dbReference type="SAM" id="MobiDB-lite"/>
    </source>
</evidence>
<comment type="subcellular location">
    <subcellularLocation>
        <location evidence="1">Membrane</location>
        <topology evidence="1">Multi-pass membrane protein</topology>
    </subcellularLocation>
</comment>
<feature type="compositionally biased region" description="Basic and acidic residues" evidence="9">
    <location>
        <begin position="267"/>
        <end position="282"/>
    </location>
</feature>
<name>A0A6A7G5W7_9CRUS</name>
<feature type="region of interest" description="Disordered" evidence="9">
    <location>
        <begin position="601"/>
        <end position="647"/>
    </location>
</feature>
<evidence type="ECO:0000256" key="8">
    <source>
        <dbReference type="ARBA" id="ARBA00023303"/>
    </source>
</evidence>
<dbReference type="GO" id="GO:0005221">
    <property type="term" value="F:intracellularly cyclic nucleotide-activated monoatomic cation channel activity"/>
    <property type="evidence" value="ECO:0007669"/>
    <property type="project" value="InterPro"/>
</dbReference>
<dbReference type="EMBL" id="IACT01006258">
    <property type="protein sequence ID" value="LAC25393.1"/>
    <property type="molecule type" value="mRNA"/>
</dbReference>
<dbReference type="AlphaFoldDB" id="A0A6A7G5W7"/>